<protein>
    <submittedName>
        <fullName evidence="11">TRAP-type C4-dicarboxylate transport system, small permease component</fullName>
    </submittedName>
</protein>
<evidence type="ECO:0000256" key="6">
    <source>
        <dbReference type="ARBA" id="ARBA00022989"/>
    </source>
</evidence>
<evidence type="ECO:0000256" key="3">
    <source>
        <dbReference type="ARBA" id="ARBA00022475"/>
    </source>
</evidence>
<keyword evidence="5 9" id="KW-0812">Transmembrane</keyword>
<feature type="transmembrane region" description="Helical" evidence="9">
    <location>
        <begin position="127"/>
        <end position="146"/>
    </location>
</feature>
<dbReference type="PANTHER" id="PTHR35011">
    <property type="entry name" value="2,3-DIKETO-L-GULONATE TRAP TRANSPORTER SMALL PERMEASE PROTEIN YIAM"/>
    <property type="match status" value="1"/>
</dbReference>
<keyword evidence="7 9" id="KW-0472">Membrane</keyword>
<organism evidence="11 12">
    <name type="scientific">Acidaminobacter hydrogenoformans DSM 2784</name>
    <dbReference type="NCBI Taxonomy" id="1120920"/>
    <lineage>
        <taxon>Bacteria</taxon>
        <taxon>Bacillati</taxon>
        <taxon>Bacillota</taxon>
        <taxon>Clostridia</taxon>
        <taxon>Peptostreptococcales</taxon>
        <taxon>Acidaminobacteraceae</taxon>
        <taxon>Acidaminobacter</taxon>
    </lineage>
</organism>
<dbReference type="OrthoDB" id="9814265at2"/>
<comment type="subcellular location">
    <subcellularLocation>
        <location evidence="1">Cell inner membrane</location>
        <topology evidence="1">Multi-pass membrane protein</topology>
    </subcellularLocation>
</comment>
<feature type="domain" description="Tripartite ATP-independent periplasmic transporters DctQ component" evidence="10">
    <location>
        <begin position="24"/>
        <end position="154"/>
    </location>
</feature>
<keyword evidence="3" id="KW-1003">Cell membrane</keyword>
<dbReference type="Proteomes" id="UP000199208">
    <property type="component" value="Unassembled WGS sequence"/>
</dbReference>
<dbReference type="EMBL" id="FMWL01000004">
    <property type="protein sequence ID" value="SCZ78153.1"/>
    <property type="molecule type" value="Genomic_DNA"/>
</dbReference>
<evidence type="ECO:0000256" key="2">
    <source>
        <dbReference type="ARBA" id="ARBA00022448"/>
    </source>
</evidence>
<comment type="similarity">
    <text evidence="8">Belongs to the TRAP transporter small permease family.</text>
</comment>
<evidence type="ECO:0000256" key="7">
    <source>
        <dbReference type="ARBA" id="ARBA00023136"/>
    </source>
</evidence>
<evidence type="ECO:0000256" key="4">
    <source>
        <dbReference type="ARBA" id="ARBA00022519"/>
    </source>
</evidence>
<dbReference type="Pfam" id="PF04290">
    <property type="entry name" value="DctQ"/>
    <property type="match status" value="1"/>
</dbReference>
<dbReference type="STRING" id="1120920.SAMN03080599_01112"/>
<dbReference type="AlphaFoldDB" id="A0A1G5RVR8"/>
<evidence type="ECO:0000256" key="8">
    <source>
        <dbReference type="ARBA" id="ARBA00038436"/>
    </source>
</evidence>
<feature type="transmembrane region" description="Helical" evidence="9">
    <location>
        <begin position="15"/>
        <end position="35"/>
    </location>
</feature>
<dbReference type="GO" id="GO:0022857">
    <property type="term" value="F:transmembrane transporter activity"/>
    <property type="evidence" value="ECO:0007669"/>
    <property type="project" value="TreeGrafter"/>
</dbReference>
<name>A0A1G5RVR8_9FIRM</name>
<keyword evidence="4" id="KW-0997">Cell inner membrane</keyword>
<keyword evidence="12" id="KW-1185">Reference proteome</keyword>
<evidence type="ECO:0000313" key="11">
    <source>
        <dbReference type="EMBL" id="SCZ78153.1"/>
    </source>
</evidence>
<dbReference type="GO" id="GO:0005886">
    <property type="term" value="C:plasma membrane"/>
    <property type="evidence" value="ECO:0007669"/>
    <property type="project" value="UniProtKB-SubCell"/>
</dbReference>
<keyword evidence="6 9" id="KW-1133">Transmembrane helix</keyword>
<feature type="transmembrane region" description="Helical" evidence="9">
    <location>
        <begin position="86"/>
        <end position="107"/>
    </location>
</feature>
<evidence type="ECO:0000259" key="10">
    <source>
        <dbReference type="Pfam" id="PF04290"/>
    </source>
</evidence>
<keyword evidence="2" id="KW-0813">Transport</keyword>
<dbReference type="GO" id="GO:0015740">
    <property type="term" value="P:C4-dicarboxylate transport"/>
    <property type="evidence" value="ECO:0007669"/>
    <property type="project" value="TreeGrafter"/>
</dbReference>
<evidence type="ECO:0000256" key="1">
    <source>
        <dbReference type="ARBA" id="ARBA00004429"/>
    </source>
</evidence>
<reference evidence="11 12" key="1">
    <citation type="submission" date="2016-10" db="EMBL/GenBank/DDBJ databases">
        <authorList>
            <person name="de Groot N.N."/>
        </authorList>
    </citation>
    <scope>NUCLEOTIDE SEQUENCE [LARGE SCALE GENOMIC DNA]</scope>
    <source>
        <strain evidence="11 12">DSM 2784</strain>
    </source>
</reference>
<evidence type="ECO:0000256" key="5">
    <source>
        <dbReference type="ARBA" id="ARBA00022692"/>
    </source>
</evidence>
<dbReference type="RefSeq" id="WP_092589913.1">
    <property type="nucleotide sequence ID" value="NZ_FMWL01000004.1"/>
</dbReference>
<proteinExistence type="inferred from homology"/>
<feature type="transmembrane region" description="Helical" evidence="9">
    <location>
        <begin position="47"/>
        <end position="66"/>
    </location>
</feature>
<sequence>MRKLLHLYTKLEERLLIASLVFTVVLIFVQVIMRYVFNNSLSWSEELARYIFIWQIWLGTGVGIRLKEQIRVGILAKKLSQTGAKLLNAVALIILLMFCIFLVINGYQLVMKIAGRNALSTALKIPLSYVYLSLPFSSAITSLYLIDQLVELFKPAKETEGGTI</sequence>
<dbReference type="InterPro" id="IPR007387">
    <property type="entry name" value="TRAP_DctQ"/>
</dbReference>
<gene>
    <name evidence="11" type="ORF">SAMN03080599_01112</name>
</gene>
<dbReference type="InterPro" id="IPR055348">
    <property type="entry name" value="DctQ"/>
</dbReference>
<dbReference type="PANTHER" id="PTHR35011:SF2">
    <property type="entry name" value="2,3-DIKETO-L-GULONATE TRAP TRANSPORTER SMALL PERMEASE PROTEIN YIAM"/>
    <property type="match status" value="1"/>
</dbReference>
<accession>A0A1G5RVR8</accession>
<evidence type="ECO:0000313" key="12">
    <source>
        <dbReference type="Proteomes" id="UP000199208"/>
    </source>
</evidence>
<evidence type="ECO:0000256" key="9">
    <source>
        <dbReference type="SAM" id="Phobius"/>
    </source>
</evidence>